<protein>
    <recommendedName>
        <fullName evidence="8">ARM repeat superfamily protein</fullName>
    </recommendedName>
</protein>
<evidence type="ECO:0000259" key="4">
    <source>
        <dbReference type="Pfam" id="PF24493"/>
    </source>
</evidence>
<feature type="region of interest" description="Disordered" evidence="3">
    <location>
        <begin position="770"/>
        <end position="792"/>
    </location>
</feature>
<dbReference type="PANTHER" id="PTHR20938">
    <property type="entry name" value="INTEGRATOR COMPLEX SUBUNIT 4"/>
    <property type="match status" value="1"/>
</dbReference>
<evidence type="ECO:0000313" key="6">
    <source>
        <dbReference type="EMBL" id="KAL2632120.1"/>
    </source>
</evidence>
<dbReference type="InterPro" id="IPR056235">
    <property type="entry name" value="INTS4_8HBD"/>
</dbReference>
<evidence type="ECO:0000259" key="5">
    <source>
        <dbReference type="Pfam" id="PF25458"/>
    </source>
</evidence>
<sequence>MKRVREIDLEAPVVEDEDVEEEGDSFTSGWNRRSPTKKSRWMEAHDSDTARQISFSGVWPRDLGMGFDTNGEAQDIPDKQQSSLGMGDTLFLKSRPFAGIDLQLAIPSGDSPEIKHHEDVDTEIHENHYTKTPEPPFPVNRLEEAVDSAGSTERRSVEIQVPDVKTKLLNNSSSAAGMLYPEINQQDKKLHSFLEKQSTRLHDEEAGVRLEAARKISGRLAEVREITTRNLVIDSIQQQLWKEVDLSVSVALVKLLSDTAVVCCADDSQQENKGSIRMSPSQSVALVLSEYIKTKDVPNSPMKSVLKLQILRAFYAMVEKSKEIMEVDSLQDFAAVQLASSNPRLRLWGVRLIVASIRDRKTGDSEKHRRVLPGHMLKAWNKGQSLMGSLLGYTRDPHPSVREGVIVGLMNLLNKGYSLHSDTYKHAVALLKDSFEEVRIHAVKMVGLCAREMLDGAQRNVMDNAFLRLCNMMTDMSMPVREEVCHTLGEMTGVSDSLLLQSLSKKVLSTSAADQDKPASVSKEVVVALEEKNLLSWGAGAFAVALEDEFWEVRLAAVKALAKLGIASEKMGSGALVLVVDMINDDSSSVRHRTIQALASLARAGRLVVNQPHLHMFQGVLEDSSVDIRKAGLDLLSSITLPSISSLKETVRAVLTSFEKHPEDEESSFTALEKLGFSHGNYTECIISELLQELRGLLNKESGLDDPQCVGILVLILAAATSNAKIISAVPPHILGLERFVKDRFRSSLPSVVFQPIGFQSVRYTWFSKKSSSDGSDQGGRALGHESRSSSSYQEFLHKQKAIGGGQRIVADQNDLMRESSGDEQKSLLLPELQYSSCLSKAEEEAVFNCIQNILSIALNSSSSLELRNFRGVLQRLRGCRKELKVLKEKCVAPRGAVTFCSVYLNCLQVLVQIQASFTNQVISHIASKRSDLPHDLLQKLELGVKHLLYRFMGLSYAQLVQVYELYAIALLWKLVLHPREALSSDRASSLPFQELGSITAASKRLSEDENTSPSSLLRTIQEQILSEEGSAKATIKWKCAREVALSYWPCEMSVVAPISEMWADMNVPGPDFDHRIEFVPGLPLGISVDITLHNVPEKSSLWIQFAVDSSAVEYRYLDIGDSQIDPACNVRQFSTTLRIENMQAGASCVSRICIVLAGMEQQGHKADQSMGRGPKGPVVPLCNEKEANLINLLIKERTSKLAPPISR</sequence>
<dbReference type="Pfam" id="PF25458">
    <property type="entry name" value="INTS4_C"/>
    <property type="match status" value="1"/>
</dbReference>
<dbReference type="SUPFAM" id="SSF48371">
    <property type="entry name" value="ARM repeat"/>
    <property type="match status" value="1"/>
</dbReference>
<evidence type="ECO:0000256" key="1">
    <source>
        <dbReference type="ARBA" id="ARBA00004123"/>
    </source>
</evidence>
<dbReference type="Pfam" id="PF24493">
    <property type="entry name" value="INTS4_8HBD"/>
    <property type="match status" value="1"/>
</dbReference>
<keyword evidence="7" id="KW-1185">Reference proteome</keyword>
<accession>A0ABD1YN19</accession>
<dbReference type="InterPro" id="IPR011989">
    <property type="entry name" value="ARM-like"/>
</dbReference>
<evidence type="ECO:0000256" key="3">
    <source>
        <dbReference type="SAM" id="MobiDB-lite"/>
    </source>
</evidence>
<feature type="region of interest" description="Disordered" evidence="3">
    <location>
        <begin position="1"/>
        <end position="45"/>
    </location>
</feature>
<proteinExistence type="predicted"/>
<feature type="domain" description="INTS4 8 helical bundle" evidence="4">
    <location>
        <begin position="874"/>
        <end position="1027"/>
    </location>
</feature>
<organism evidence="6 7">
    <name type="scientific">Riccia fluitans</name>
    <dbReference type="NCBI Taxonomy" id="41844"/>
    <lineage>
        <taxon>Eukaryota</taxon>
        <taxon>Viridiplantae</taxon>
        <taxon>Streptophyta</taxon>
        <taxon>Embryophyta</taxon>
        <taxon>Marchantiophyta</taxon>
        <taxon>Marchantiopsida</taxon>
        <taxon>Marchantiidae</taxon>
        <taxon>Marchantiales</taxon>
        <taxon>Ricciaceae</taxon>
        <taxon>Riccia</taxon>
    </lineage>
</organism>
<keyword evidence="2" id="KW-0539">Nucleus</keyword>
<dbReference type="Proteomes" id="UP001605036">
    <property type="component" value="Unassembled WGS sequence"/>
</dbReference>
<feature type="compositionally biased region" description="Acidic residues" evidence="3">
    <location>
        <begin position="13"/>
        <end position="24"/>
    </location>
</feature>
<reference evidence="6 7" key="1">
    <citation type="submission" date="2024-09" db="EMBL/GenBank/DDBJ databases">
        <title>Chromosome-scale assembly of Riccia fluitans.</title>
        <authorList>
            <person name="Paukszto L."/>
            <person name="Sawicki J."/>
            <person name="Karawczyk K."/>
            <person name="Piernik-Szablinska J."/>
            <person name="Szczecinska M."/>
            <person name="Mazdziarz M."/>
        </authorList>
    </citation>
    <scope>NUCLEOTIDE SEQUENCE [LARGE SCALE GENOMIC DNA]</scope>
    <source>
        <strain evidence="6">Rf_01</strain>
        <tissue evidence="6">Aerial parts of the thallus</tissue>
    </source>
</reference>
<evidence type="ECO:0008006" key="8">
    <source>
        <dbReference type="Google" id="ProtNLM"/>
    </source>
</evidence>
<evidence type="ECO:0000256" key="2">
    <source>
        <dbReference type="ARBA" id="ARBA00023242"/>
    </source>
</evidence>
<dbReference type="Gene3D" id="1.25.10.10">
    <property type="entry name" value="Leucine-rich Repeat Variant"/>
    <property type="match status" value="2"/>
</dbReference>
<dbReference type="AlphaFoldDB" id="A0ABD1YN19"/>
<dbReference type="PANTHER" id="PTHR20938:SF0">
    <property type="entry name" value="INTEGRATOR COMPLEX SUBUNIT 4"/>
    <property type="match status" value="1"/>
</dbReference>
<dbReference type="InterPro" id="IPR016024">
    <property type="entry name" value="ARM-type_fold"/>
</dbReference>
<name>A0ABD1YN19_9MARC</name>
<comment type="caution">
    <text evidence="6">The sequence shown here is derived from an EMBL/GenBank/DDBJ whole genome shotgun (WGS) entry which is preliminary data.</text>
</comment>
<comment type="subcellular location">
    <subcellularLocation>
        <location evidence="1">Nucleus</location>
    </subcellularLocation>
</comment>
<gene>
    <name evidence="6" type="ORF">R1flu_016806</name>
</gene>
<dbReference type="EMBL" id="JBHFFA010000004">
    <property type="protein sequence ID" value="KAL2632120.1"/>
    <property type="molecule type" value="Genomic_DNA"/>
</dbReference>
<dbReference type="GO" id="GO:0005634">
    <property type="term" value="C:nucleus"/>
    <property type="evidence" value="ECO:0007669"/>
    <property type="project" value="UniProtKB-SubCell"/>
</dbReference>
<evidence type="ECO:0000313" key="7">
    <source>
        <dbReference type="Proteomes" id="UP001605036"/>
    </source>
</evidence>
<feature type="domain" description="Integrator complex subunit 4/Protein SIEL C-terminal Ig-like" evidence="5">
    <location>
        <begin position="1067"/>
        <end position="1186"/>
    </location>
</feature>
<dbReference type="InterPro" id="IPR057412">
    <property type="entry name" value="INTS4_C"/>
</dbReference>